<keyword evidence="1" id="KW-0472">Membrane</keyword>
<reference evidence="2 3" key="1">
    <citation type="journal article" date="2019" name="Microbiol. Resour. Announc.">
        <title>Complete Genome Sequence of Halomonas sulfidaeris Strain Esulfide1 Isolated from a Metal Sulfide Rock at a Depth of 2,200 Meters, Obtained Using Nanopore Sequencing.</title>
        <authorList>
            <person name="Saito M."/>
            <person name="Nishigata A."/>
            <person name="Galipon J."/>
            <person name="Arakawa K."/>
        </authorList>
    </citation>
    <scope>NUCLEOTIDE SEQUENCE [LARGE SCALE GENOMIC DNA]</scope>
    <source>
        <strain evidence="2 3">ATCC BAA-803</strain>
    </source>
</reference>
<feature type="transmembrane region" description="Helical" evidence="1">
    <location>
        <begin position="61"/>
        <end position="78"/>
    </location>
</feature>
<keyword evidence="1" id="KW-1133">Transmembrane helix</keyword>
<evidence type="ECO:0000313" key="3">
    <source>
        <dbReference type="Proteomes" id="UP000320231"/>
    </source>
</evidence>
<name>A0A455UBN7_9GAMM</name>
<gene>
    <name evidence="2" type="ORF">HSBAA_43130</name>
</gene>
<dbReference type="EMBL" id="AP019514">
    <property type="protein sequence ID" value="BBI63007.1"/>
    <property type="molecule type" value="Genomic_DNA"/>
</dbReference>
<evidence type="ECO:0000256" key="1">
    <source>
        <dbReference type="SAM" id="Phobius"/>
    </source>
</evidence>
<dbReference type="KEGG" id="hsr:HSBAA_43130"/>
<sequence>MSDVNWRLAMRSLKRDLRAADVRALFVALVLAVAASTMIAFFLDRLERGLERQAGQMLGAIWYWNSVSRFLLSCASALRMRALYLAIKWIWCR</sequence>
<organism evidence="2 3">
    <name type="scientific">Vreelandella sulfidaeris</name>
    <dbReference type="NCBI Taxonomy" id="115553"/>
    <lineage>
        <taxon>Bacteria</taxon>
        <taxon>Pseudomonadati</taxon>
        <taxon>Pseudomonadota</taxon>
        <taxon>Gammaproteobacteria</taxon>
        <taxon>Oceanospirillales</taxon>
        <taxon>Halomonadaceae</taxon>
        <taxon>Vreelandella</taxon>
    </lineage>
</organism>
<keyword evidence="1" id="KW-0812">Transmembrane</keyword>
<protein>
    <submittedName>
        <fullName evidence="2">Uncharacterized protein</fullName>
    </submittedName>
</protein>
<accession>A0A455UBN7</accession>
<proteinExistence type="predicted"/>
<evidence type="ECO:0000313" key="2">
    <source>
        <dbReference type="EMBL" id="BBI63007.1"/>
    </source>
</evidence>
<dbReference type="AlphaFoldDB" id="A0A455UBN7"/>
<feature type="transmembrane region" description="Helical" evidence="1">
    <location>
        <begin position="20"/>
        <end position="41"/>
    </location>
</feature>
<dbReference type="Proteomes" id="UP000320231">
    <property type="component" value="Chromosome"/>
</dbReference>